<protein>
    <submittedName>
        <fullName evidence="1">Uncharacterized protein</fullName>
    </submittedName>
</protein>
<reference evidence="1 2" key="1">
    <citation type="submission" date="2019-10" db="EMBL/GenBank/DDBJ databases">
        <title>Genome sequence of Phaeocystidibacter marisrubri JCM30614 (type strain).</title>
        <authorList>
            <person name="Bowman J.P."/>
        </authorList>
    </citation>
    <scope>NUCLEOTIDE SEQUENCE [LARGE SCALE GENOMIC DNA]</scope>
    <source>
        <strain evidence="1 2">JCM 30614</strain>
    </source>
</reference>
<evidence type="ECO:0000313" key="1">
    <source>
        <dbReference type="EMBL" id="KAB2815650.1"/>
    </source>
</evidence>
<keyword evidence="2" id="KW-1185">Reference proteome</keyword>
<proteinExistence type="predicted"/>
<gene>
    <name evidence="1" type="ORF">F8C82_08070</name>
</gene>
<organism evidence="1 2">
    <name type="scientific">Phaeocystidibacter marisrubri</name>
    <dbReference type="NCBI Taxonomy" id="1577780"/>
    <lineage>
        <taxon>Bacteria</taxon>
        <taxon>Pseudomonadati</taxon>
        <taxon>Bacteroidota</taxon>
        <taxon>Flavobacteriia</taxon>
        <taxon>Flavobacteriales</taxon>
        <taxon>Phaeocystidibacteraceae</taxon>
        <taxon>Phaeocystidibacter</taxon>
    </lineage>
</organism>
<dbReference type="AlphaFoldDB" id="A0A6L3ZDA0"/>
<comment type="caution">
    <text evidence="1">The sequence shown here is derived from an EMBL/GenBank/DDBJ whole genome shotgun (WGS) entry which is preliminary data.</text>
</comment>
<accession>A0A6L3ZDA0</accession>
<name>A0A6L3ZDA0_9FLAO</name>
<dbReference type="Proteomes" id="UP000484164">
    <property type="component" value="Unassembled WGS sequence"/>
</dbReference>
<dbReference type="RefSeq" id="WP_151693080.1">
    <property type="nucleotide sequence ID" value="NZ_BMGX01000001.1"/>
</dbReference>
<dbReference type="PROSITE" id="PS51257">
    <property type="entry name" value="PROKAR_LIPOPROTEIN"/>
    <property type="match status" value="1"/>
</dbReference>
<sequence>MKWIGVWILISLFIGCSLESSEYSPRNLENSFTGVWLEPKYGAIPFGANLNILPNGSFTYSGGACMVNFKGSGYWIRSNESITLYSDTIRHCEDELAFGADCILIDNSKIPPKPSPQPPCNHGDIEQIIIFEDVQLSLNHDTLWHVNSEIVTCPEMKGRFVR</sequence>
<evidence type="ECO:0000313" key="2">
    <source>
        <dbReference type="Proteomes" id="UP000484164"/>
    </source>
</evidence>
<dbReference type="EMBL" id="WBVQ01000002">
    <property type="protein sequence ID" value="KAB2815650.1"/>
    <property type="molecule type" value="Genomic_DNA"/>
</dbReference>